<accession>A0A4U6SYR4</accession>
<dbReference type="Proteomes" id="UP000298652">
    <property type="component" value="Chromosome 9"/>
</dbReference>
<dbReference type="AlphaFoldDB" id="A0A4U6SYR4"/>
<feature type="region of interest" description="Disordered" evidence="1">
    <location>
        <begin position="1"/>
        <end position="48"/>
    </location>
</feature>
<keyword evidence="3" id="KW-1185">Reference proteome</keyword>
<evidence type="ECO:0000256" key="1">
    <source>
        <dbReference type="SAM" id="MobiDB-lite"/>
    </source>
</evidence>
<evidence type="ECO:0000313" key="3">
    <source>
        <dbReference type="Proteomes" id="UP000298652"/>
    </source>
</evidence>
<organism evidence="2 3">
    <name type="scientific">Setaria viridis</name>
    <name type="common">Green bristlegrass</name>
    <name type="synonym">Setaria italica subsp. viridis</name>
    <dbReference type="NCBI Taxonomy" id="4556"/>
    <lineage>
        <taxon>Eukaryota</taxon>
        <taxon>Viridiplantae</taxon>
        <taxon>Streptophyta</taxon>
        <taxon>Embryophyta</taxon>
        <taxon>Tracheophyta</taxon>
        <taxon>Spermatophyta</taxon>
        <taxon>Magnoliopsida</taxon>
        <taxon>Liliopsida</taxon>
        <taxon>Poales</taxon>
        <taxon>Poaceae</taxon>
        <taxon>PACMAD clade</taxon>
        <taxon>Panicoideae</taxon>
        <taxon>Panicodae</taxon>
        <taxon>Paniceae</taxon>
        <taxon>Cenchrinae</taxon>
        <taxon>Setaria</taxon>
    </lineage>
</organism>
<protein>
    <submittedName>
        <fullName evidence="2">Uncharacterized protein</fullName>
    </submittedName>
</protein>
<feature type="compositionally biased region" description="Pro residues" evidence="1">
    <location>
        <begin position="20"/>
        <end position="29"/>
    </location>
</feature>
<dbReference type="EMBL" id="CM016560">
    <property type="protein sequence ID" value="TKV94209.1"/>
    <property type="molecule type" value="Genomic_DNA"/>
</dbReference>
<gene>
    <name evidence="2" type="ORF">SEVIR_9G278400v2</name>
</gene>
<sequence>MGGRRPVPTFALHPISTFDIPPPLRPDPGPAAGSHLRPPPMSTDDLPPSSDIDAIILRFLHHFRDPRDAGRVDLVNGHRILEAAAKKTSYVVVPPIDSAAATHPPSASPPSNSRIPGVPLIDSATATRPRCPLRLLSTRASRFAVDSSDQPPPHALLLARPAPPPPLALLPAPQPPALLARPAPPPPPPLALLLSSLALRRCRSPSPSTSSSPYEMLQSGFFIFPQFFQSIA</sequence>
<proteinExistence type="predicted"/>
<dbReference type="Gramene" id="TKV94209">
    <property type="protein sequence ID" value="TKV94209"/>
    <property type="gene ID" value="SEVIR_9G278400v2"/>
</dbReference>
<reference evidence="2" key="1">
    <citation type="submission" date="2019-03" db="EMBL/GenBank/DDBJ databases">
        <title>WGS assembly of Setaria viridis.</title>
        <authorList>
            <person name="Huang P."/>
            <person name="Jenkins J."/>
            <person name="Grimwood J."/>
            <person name="Barry K."/>
            <person name="Healey A."/>
            <person name="Mamidi S."/>
            <person name="Sreedasyam A."/>
            <person name="Shu S."/>
            <person name="Feldman M."/>
            <person name="Wu J."/>
            <person name="Yu Y."/>
            <person name="Chen C."/>
            <person name="Johnson J."/>
            <person name="Rokhsar D."/>
            <person name="Baxter I."/>
            <person name="Schmutz J."/>
            <person name="Brutnell T."/>
            <person name="Kellogg E."/>
        </authorList>
    </citation>
    <scope>NUCLEOTIDE SEQUENCE [LARGE SCALE GENOMIC DNA]</scope>
</reference>
<evidence type="ECO:0000313" key="2">
    <source>
        <dbReference type="EMBL" id="TKV94209.1"/>
    </source>
</evidence>
<name>A0A4U6SYR4_SETVI</name>